<evidence type="ECO:0000313" key="4">
    <source>
        <dbReference type="Proteomes" id="UP000199068"/>
    </source>
</evidence>
<proteinExistence type="inferred from homology"/>
<dbReference type="FunFam" id="3.40.50.720:FF:000077">
    <property type="entry name" value="L-threonine 3-dehydrogenase, mitochondrial"/>
    <property type="match status" value="1"/>
</dbReference>
<dbReference type="InterPro" id="IPR036291">
    <property type="entry name" value="NAD(P)-bd_dom_sf"/>
</dbReference>
<dbReference type="PANTHER" id="PTHR42687:SF1">
    <property type="entry name" value="L-THREONINE 3-DEHYDROGENASE, MITOCHONDRIAL"/>
    <property type="match status" value="1"/>
</dbReference>
<accession>A0A1G9T151</accession>
<dbReference type="Gene3D" id="3.40.50.720">
    <property type="entry name" value="NAD(P)-binding Rossmann-like Domain"/>
    <property type="match status" value="1"/>
</dbReference>
<dbReference type="CDD" id="cd05272">
    <property type="entry name" value="TDH_SDR_e"/>
    <property type="match status" value="1"/>
</dbReference>
<keyword evidence="4" id="KW-1185">Reference proteome</keyword>
<dbReference type="PANTHER" id="PTHR42687">
    <property type="entry name" value="L-THREONINE 3-DEHYDROGENASE"/>
    <property type="match status" value="1"/>
</dbReference>
<reference evidence="3 4" key="1">
    <citation type="submission" date="2016-10" db="EMBL/GenBank/DDBJ databases">
        <authorList>
            <person name="de Groot N.N."/>
        </authorList>
    </citation>
    <scope>NUCLEOTIDE SEQUENCE [LARGE SCALE GENOMIC DNA]</scope>
    <source>
        <strain evidence="3 4">DSM 797</strain>
    </source>
</reference>
<dbReference type="InterPro" id="IPR001509">
    <property type="entry name" value="Epimerase_deHydtase"/>
</dbReference>
<organism evidence="3 4">
    <name type="scientific">Romboutsia lituseburensis DSM 797</name>
    <dbReference type="NCBI Taxonomy" id="1121325"/>
    <lineage>
        <taxon>Bacteria</taxon>
        <taxon>Bacillati</taxon>
        <taxon>Bacillota</taxon>
        <taxon>Clostridia</taxon>
        <taxon>Peptostreptococcales</taxon>
        <taxon>Peptostreptococcaceae</taxon>
        <taxon>Romboutsia</taxon>
    </lineage>
</organism>
<dbReference type="InterPro" id="IPR051225">
    <property type="entry name" value="NAD(P)_epim/dehydratase"/>
</dbReference>
<dbReference type="GO" id="GO:0006567">
    <property type="term" value="P:L-threonine catabolic process"/>
    <property type="evidence" value="ECO:0007669"/>
    <property type="project" value="TreeGrafter"/>
</dbReference>
<evidence type="ECO:0000256" key="1">
    <source>
        <dbReference type="ARBA" id="ARBA00007637"/>
    </source>
</evidence>
<dbReference type="RefSeq" id="WP_092727464.1">
    <property type="nucleotide sequence ID" value="NZ_FNGW01000011.1"/>
</dbReference>
<evidence type="ECO:0000313" key="3">
    <source>
        <dbReference type="EMBL" id="SDM41444.1"/>
    </source>
</evidence>
<dbReference type="Pfam" id="PF01370">
    <property type="entry name" value="Epimerase"/>
    <property type="match status" value="1"/>
</dbReference>
<evidence type="ECO:0000259" key="2">
    <source>
        <dbReference type="Pfam" id="PF01370"/>
    </source>
</evidence>
<gene>
    <name evidence="3" type="ORF">SAMN04515677_11158</name>
</gene>
<comment type="similarity">
    <text evidence="1">Belongs to the NAD(P)-dependent epimerase/dehydratase family.</text>
</comment>
<feature type="domain" description="NAD-dependent epimerase/dehydratase" evidence="2">
    <location>
        <begin position="4"/>
        <end position="228"/>
    </location>
</feature>
<sequence length="324" mass="36266">MKKVLITGALGQIGSELTSKLRIEYGKDNVIATDIRMIENSEIVSNGVFEQLNVMDAETLSRLAKKHNVDTIVHLASLLSAVGEQQPQYTWKLNMSGLTNVLEICREQNLKLFTPSSIAAFGYNSPKNLTPQDTIQRPGTMYGITKVSGELLCDYYYKKFGVDTRGVRFPGLISYVTPPGGGTTDYAVDIYYEALKNKKYNSFIAKGTQMDMMYMPDALQAIVDLIEADGSKLIHRNAFNITAMNFDPEEISSEIKKHIPDFKFGYDVDPIRQSIAESWPNSIDPTCAIEEWGFNFKYDLSKMTVDMLNKLSSKGIGDTKLNLK</sequence>
<dbReference type="EMBL" id="FNGW01000011">
    <property type="protein sequence ID" value="SDM41444.1"/>
    <property type="molecule type" value="Genomic_DNA"/>
</dbReference>
<dbReference type="Proteomes" id="UP000199068">
    <property type="component" value="Unassembled WGS sequence"/>
</dbReference>
<dbReference type="SUPFAM" id="SSF51735">
    <property type="entry name" value="NAD(P)-binding Rossmann-fold domains"/>
    <property type="match status" value="1"/>
</dbReference>
<dbReference type="GO" id="GO:0008743">
    <property type="term" value="F:L-threonine 3-dehydrogenase activity"/>
    <property type="evidence" value="ECO:0007669"/>
    <property type="project" value="TreeGrafter"/>
</dbReference>
<name>A0A1G9T151_9FIRM</name>
<dbReference type="STRING" id="1121325.SAMN04515677_11158"/>
<protein>
    <submittedName>
        <fullName evidence="3">Nucleoside-diphosphate-sugar epimerase</fullName>
    </submittedName>
</protein>
<dbReference type="AlphaFoldDB" id="A0A1G9T151"/>